<organism evidence="1 2">
    <name type="scientific">Glycine soja</name>
    <name type="common">Wild soybean</name>
    <dbReference type="NCBI Taxonomy" id="3848"/>
    <lineage>
        <taxon>Eukaryota</taxon>
        <taxon>Viridiplantae</taxon>
        <taxon>Streptophyta</taxon>
        <taxon>Embryophyta</taxon>
        <taxon>Tracheophyta</taxon>
        <taxon>Spermatophyta</taxon>
        <taxon>Magnoliopsida</taxon>
        <taxon>eudicotyledons</taxon>
        <taxon>Gunneridae</taxon>
        <taxon>Pentapetalae</taxon>
        <taxon>rosids</taxon>
        <taxon>fabids</taxon>
        <taxon>Fabales</taxon>
        <taxon>Fabaceae</taxon>
        <taxon>Papilionoideae</taxon>
        <taxon>50 kb inversion clade</taxon>
        <taxon>NPAAA clade</taxon>
        <taxon>indigoferoid/millettioid clade</taxon>
        <taxon>Phaseoleae</taxon>
        <taxon>Glycine</taxon>
        <taxon>Glycine subgen. Soja</taxon>
    </lineage>
</organism>
<comment type="caution">
    <text evidence="1">The sequence shown here is derived from an EMBL/GenBank/DDBJ whole genome shotgun (WGS) entry which is preliminary data.</text>
</comment>
<dbReference type="EMBL" id="QZWG01000007">
    <property type="protein sequence ID" value="RZC01692.1"/>
    <property type="molecule type" value="Genomic_DNA"/>
</dbReference>
<evidence type="ECO:0000313" key="1">
    <source>
        <dbReference type="EMBL" id="RZC01692.1"/>
    </source>
</evidence>
<reference evidence="1 2" key="1">
    <citation type="submission" date="2018-09" db="EMBL/GenBank/DDBJ databases">
        <title>A high-quality reference genome of wild soybean provides a powerful tool to mine soybean genomes.</title>
        <authorList>
            <person name="Xie M."/>
            <person name="Chung C.Y.L."/>
            <person name="Li M.-W."/>
            <person name="Wong F.-L."/>
            <person name="Chan T.-F."/>
            <person name="Lam H.-M."/>
        </authorList>
    </citation>
    <scope>NUCLEOTIDE SEQUENCE [LARGE SCALE GENOMIC DNA]</scope>
    <source>
        <strain evidence="2">cv. W05</strain>
        <tissue evidence="1">Hypocotyl of etiolated seedlings</tissue>
    </source>
</reference>
<dbReference type="AlphaFoldDB" id="A0A445JT76"/>
<keyword evidence="2" id="KW-1185">Reference proteome</keyword>
<protein>
    <submittedName>
        <fullName evidence="1">Uncharacterized protein</fullName>
    </submittedName>
</protein>
<gene>
    <name evidence="1" type="ORF">D0Y65_017068</name>
</gene>
<evidence type="ECO:0000313" key="2">
    <source>
        <dbReference type="Proteomes" id="UP000289340"/>
    </source>
</evidence>
<dbReference type="Pfam" id="PF05056">
    <property type="entry name" value="DUF674"/>
    <property type="match status" value="1"/>
</dbReference>
<dbReference type="Proteomes" id="UP000289340">
    <property type="component" value="Chromosome 7"/>
</dbReference>
<dbReference type="InterPro" id="IPR007750">
    <property type="entry name" value="DUF674"/>
</dbReference>
<proteinExistence type="predicted"/>
<name>A0A445JT76_GLYSO</name>
<accession>A0A445JT76</accession>
<sequence>MRQLQGVERGLRGLLEVSGGTTTLITIGESNLSTMKDGCFIESKIEERLFLFLTKVTVRPVGLRIGMASTDTAPPKVDFDSHKAQIGGLKVAVVRSCLGVLASSQEATIPLRYWVDNEQKRVVMAEASGDFVDVLFSFLIPSIGNYHPAWESI</sequence>